<dbReference type="Proteomes" id="UP000269396">
    <property type="component" value="Unassembled WGS sequence"/>
</dbReference>
<keyword evidence="2" id="KW-1185">Reference proteome</keyword>
<sequence>MLVESCFEFHMFTCMNAVLALPILALTSASDPPCSSMMLTRPTDEEAVATLIVLTSIYRCVWDRRASSSENSKSSSCIQPQS</sequence>
<name>A0A183Q725_9TREM</name>
<reference evidence="1 2" key="1">
    <citation type="submission" date="2018-11" db="EMBL/GenBank/DDBJ databases">
        <authorList>
            <consortium name="Pathogen Informatics"/>
        </authorList>
    </citation>
    <scope>NUCLEOTIDE SEQUENCE [LARGE SCALE GENOMIC DNA]</scope>
    <source>
        <strain>Denwood</strain>
        <strain evidence="2">Zambia</strain>
    </source>
</reference>
<evidence type="ECO:0000313" key="1">
    <source>
        <dbReference type="EMBL" id="VDP87227.1"/>
    </source>
</evidence>
<dbReference type="EMBL" id="UZAL01051299">
    <property type="protein sequence ID" value="VDP87227.1"/>
    <property type="molecule type" value="Genomic_DNA"/>
</dbReference>
<organism evidence="1 2">
    <name type="scientific">Schistosoma mattheei</name>
    <dbReference type="NCBI Taxonomy" id="31246"/>
    <lineage>
        <taxon>Eukaryota</taxon>
        <taxon>Metazoa</taxon>
        <taxon>Spiralia</taxon>
        <taxon>Lophotrochozoa</taxon>
        <taxon>Platyhelminthes</taxon>
        <taxon>Trematoda</taxon>
        <taxon>Digenea</taxon>
        <taxon>Strigeidida</taxon>
        <taxon>Schistosomatoidea</taxon>
        <taxon>Schistosomatidae</taxon>
        <taxon>Schistosoma</taxon>
    </lineage>
</organism>
<accession>A0A183Q725</accession>
<gene>
    <name evidence="1" type="ORF">SMTD_LOCUS22410</name>
</gene>
<dbReference type="AlphaFoldDB" id="A0A183Q725"/>
<protein>
    <submittedName>
        <fullName evidence="1">Uncharacterized protein</fullName>
    </submittedName>
</protein>
<proteinExistence type="predicted"/>
<evidence type="ECO:0000313" key="2">
    <source>
        <dbReference type="Proteomes" id="UP000269396"/>
    </source>
</evidence>